<organism evidence="1 2">
    <name type="scientific">Anaerotruncus colihominis</name>
    <dbReference type="NCBI Taxonomy" id="169435"/>
    <lineage>
        <taxon>Bacteria</taxon>
        <taxon>Bacillati</taxon>
        <taxon>Bacillota</taxon>
        <taxon>Clostridia</taxon>
        <taxon>Eubacteriales</taxon>
        <taxon>Oscillospiraceae</taxon>
        <taxon>Anaerotruncus</taxon>
    </lineage>
</organism>
<sequence>MTICMGKANRKRAHLEMKTLLKSAKSRKRTVRQVFAAIGRTHYT</sequence>
<evidence type="ECO:0000313" key="1">
    <source>
        <dbReference type="EMBL" id="CUQ13294.1"/>
    </source>
</evidence>
<dbReference type="Proteomes" id="UP000095765">
    <property type="component" value="Unassembled WGS sequence"/>
</dbReference>
<proteinExistence type="predicted"/>
<name>A0A174TST5_9FIRM</name>
<accession>A0A174TST5</accession>
<evidence type="ECO:0000313" key="2">
    <source>
        <dbReference type="Proteomes" id="UP000095765"/>
    </source>
</evidence>
<dbReference type="EMBL" id="CZBE01000028">
    <property type="protein sequence ID" value="CUQ13294.1"/>
    <property type="molecule type" value="Genomic_DNA"/>
</dbReference>
<dbReference type="AlphaFoldDB" id="A0A174TST5"/>
<reference evidence="1 2" key="1">
    <citation type="submission" date="2015-09" db="EMBL/GenBank/DDBJ databases">
        <authorList>
            <consortium name="Pathogen Informatics"/>
        </authorList>
    </citation>
    <scope>NUCLEOTIDE SEQUENCE [LARGE SCALE GENOMIC DNA]</scope>
    <source>
        <strain evidence="1 2">2789STDY5834939</strain>
    </source>
</reference>
<protein>
    <submittedName>
        <fullName evidence="1">Uncharacterized protein</fullName>
    </submittedName>
</protein>
<gene>
    <name evidence="1" type="ORF">ERS852551_03247</name>
</gene>